<dbReference type="EC" id="2.7.7.7" evidence="2"/>
<dbReference type="GO" id="GO:0003677">
    <property type="term" value="F:DNA binding"/>
    <property type="evidence" value="ECO:0007669"/>
    <property type="project" value="InterPro"/>
</dbReference>
<feature type="domain" description="DNA-directed DNA polymerase family A palm" evidence="6">
    <location>
        <begin position="1"/>
        <end position="133"/>
    </location>
</feature>
<keyword evidence="4" id="KW-0269">Exonuclease</keyword>
<dbReference type="InterPro" id="IPR002298">
    <property type="entry name" value="DNA_polymerase_A"/>
</dbReference>
<comment type="subunit">
    <text evidence="1">Single-chain monomer with multiple functions.</text>
</comment>
<dbReference type="GO" id="GO:0004527">
    <property type="term" value="F:exonuclease activity"/>
    <property type="evidence" value="ECO:0007669"/>
    <property type="project" value="UniProtKB-KW"/>
</dbReference>
<proteinExistence type="predicted"/>
<evidence type="ECO:0000259" key="6">
    <source>
        <dbReference type="SMART" id="SM00482"/>
    </source>
</evidence>
<evidence type="ECO:0000313" key="7">
    <source>
        <dbReference type="EMBL" id="HAE45949.1"/>
    </source>
</evidence>
<dbReference type="SUPFAM" id="SSF56672">
    <property type="entry name" value="DNA/RNA polymerases"/>
    <property type="match status" value="1"/>
</dbReference>
<dbReference type="SMART" id="SM00482">
    <property type="entry name" value="POLAc"/>
    <property type="match status" value="1"/>
</dbReference>
<name>A0A3B9IFE9_9PROT</name>
<comment type="catalytic activity">
    <reaction evidence="5">
        <text>DNA(n) + a 2'-deoxyribonucleoside 5'-triphosphate = DNA(n+1) + diphosphate</text>
        <dbReference type="Rhea" id="RHEA:22508"/>
        <dbReference type="Rhea" id="RHEA-COMP:17339"/>
        <dbReference type="Rhea" id="RHEA-COMP:17340"/>
        <dbReference type="ChEBI" id="CHEBI:33019"/>
        <dbReference type="ChEBI" id="CHEBI:61560"/>
        <dbReference type="ChEBI" id="CHEBI:173112"/>
        <dbReference type="EC" id="2.7.7.7"/>
    </reaction>
</comment>
<protein>
    <recommendedName>
        <fullName evidence="2">DNA-directed DNA polymerase</fullName>
        <ecNumber evidence="2">2.7.7.7</ecNumber>
    </recommendedName>
</protein>
<dbReference type="Pfam" id="PF00476">
    <property type="entry name" value="DNA_pol_A"/>
    <property type="match status" value="1"/>
</dbReference>
<dbReference type="GO" id="GO:0006261">
    <property type="term" value="P:DNA-templated DNA replication"/>
    <property type="evidence" value="ECO:0007669"/>
    <property type="project" value="InterPro"/>
</dbReference>
<dbReference type="Gene3D" id="3.30.70.370">
    <property type="match status" value="1"/>
</dbReference>
<organism evidence="7 8">
    <name type="scientific">Tistrella mobilis</name>
    <dbReference type="NCBI Taxonomy" id="171437"/>
    <lineage>
        <taxon>Bacteria</taxon>
        <taxon>Pseudomonadati</taxon>
        <taxon>Pseudomonadota</taxon>
        <taxon>Alphaproteobacteria</taxon>
        <taxon>Geminicoccales</taxon>
        <taxon>Geminicoccaceae</taxon>
        <taxon>Tistrella</taxon>
    </lineage>
</organism>
<dbReference type="Proteomes" id="UP000257706">
    <property type="component" value="Unassembled WGS sequence"/>
</dbReference>
<reference evidence="7 8" key="1">
    <citation type="journal article" date="2018" name="Nat. Biotechnol.">
        <title>A standardized bacterial taxonomy based on genome phylogeny substantially revises the tree of life.</title>
        <authorList>
            <person name="Parks D.H."/>
            <person name="Chuvochina M."/>
            <person name="Waite D.W."/>
            <person name="Rinke C."/>
            <person name="Skarshewski A."/>
            <person name="Chaumeil P.A."/>
            <person name="Hugenholtz P."/>
        </authorList>
    </citation>
    <scope>NUCLEOTIDE SEQUENCE [LARGE SCALE GENOMIC DNA]</scope>
    <source>
        <strain evidence="7">UBA8739</strain>
    </source>
</reference>
<dbReference type="GO" id="GO:0006302">
    <property type="term" value="P:double-strand break repair"/>
    <property type="evidence" value="ECO:0007669"/>
    <property type="project" value="TreeGrafter"/>
</dbReference>
<evidence type="ECO:0000256" key="1">
    <source>
        <dbReference type="ARBA" id="ARBA00011541"/>
    </source>
</evidence>
<comment type="caution">
    <text evidence="7">The sequence shown here is derived from an EMBL/GenBank/DDBJ whole genome shotgun (WGS) entry which is preliminary data.</text>
</comment>
<sequence length="169" mass="18582">INFGIIYGISAFGLAQQLDIPQSEAKRYIEAYFERYPGIRDYMERAKADARAHGFVTTIFGRKCWTPDIAAKNPALRAFAERAAINAPLQGSAADIVRLAMVALDEALKASPLGARMLLQVHDEILLEVPEAEVEETAALVKRVMEDVVSRPVPYVVEVGTGLDWDAAH</sequence>
<dbReference type="PANTHER" id="PTHR10133">
    <property type="entry name" value="DNA POLYMERASE I"/>
    <property type="match status" value="1"/>
</dbReference>
<evidence type="ECO:0000256" key="4">
    <source>
        <dbReference type="ARBA" id="ARBA00022839"/>
    </source>
</evidence>
<dbReference type="EMBL" id="DMAI01000012">
    <property type="protein sequence ID" value="HAE45949.1"/>
    <property type="molecule type" value="Genomic_DNA"/>
</dbReference>
<dbReference type="Gene3D" id="1.10.150.20">
    <property type="entry name" value="5' to 3' exonuclease, C-terminal subdomain"/>
    <property type="match status" value="1"/>
</dbReference>
<evidence type="ECO:0000256" key="5">
    <source>
        <dbReference type="ARBA" id="ARBA00049244"/>
    </source>
</evidence>
<keyword evidence="3" id="KW-0235">DNA replication</keyword>
<evidence type="ECO:0000313" key="8">
    <source>
        <dbReference type="Proteomes" id="UP000257706"/>
    </source>
</evidence>
<dbReference type="PRINTS" id="PR00868">
    <property type="entry name" value="DNAPOLI"/>
</dbReference>
<feature type="non-terminal residue" evidence="7">
    <location>
        <position position="1"/>
    </location>
</feature>
<keyword evidence="4" id="KW-0540">Nuclease</keyword>
<evidence type="ECO:0000256" key="2">
    <source>
        <dbReference type="ARBA" id="ARBA00012417"/>
    </source>
</evidence>
<evidence type="ECO:0000256" key="3">
    <source>
        <dbReference type="ARBA" id="ARBA00022705"/>
    </source>
</evidence>
<dbReference type="GO" id="GO:0003887">
    <property type="term" value="F:DNA-directed DNA polymerase activity"/>
    <property type="evidence" value="ECO:0007669"/>
    <property type="project" value="UniProtKB-EC"/>
</dbReference>
<dbReference type="AlphaFoldDB" id="A0A3B9IFE9"/>
<dbReference type="InterPro" id="IPR001098">
    <property type="entry name" value="DNA-dir_DNA_pol_A_palm_dom"/>
</dbReference>
<dbReference type="PANTHER" id="PTHR10133:SF27">
    <property type="entry name" value="DNA POLYMERASE NU"/>
    <property type="match status" value="1"/>
</dbReference>
<accession>A0A3B9IFE9</accession>
<dbReference type="InterPro" id="IPR043502">
    <property type="entry name" value="DNA/RNA_pol_sf"/>
</dbReference>
<gene>
    <name evidence="7" type="ORF">DCK97_00875</name>
</gene>
<keyword evidence="4" id="KW-0378">Hydrolase</keyword>